<sequence>MAKKNKKDKEAKKARAELKMKKSQGKAELKDKKKSKKLGTEEEEDVDIEEILANFKREQELFEKIVVETVEKPSKRISPCIIANPIHGKNELVLFGGENTDQETSMTHFYNDMLTYNPDNDQWKRISSQNSPMPRSSAAMGAHPSGVAILHGGEFSSPKQNTFYHYSDTWLLDCSTKEWTKIEQKNGPSARSGHRMTVWKNFLILHGGFRDLGTSTTYLNDCWLFDITTYKWKQVEFPKNHTIPDARSGHSLIPDSEGAILWGGYCKVKAGKGLQKGKVLSDCWYLKMNNDASAIRWERRKKQGFQPSPRVGCSMVHHKGRGVLFGGVYDFEETEESLDSEFYNDVFTYQANTNRWYSLSLRPQRKKVVKTSNKSTKDQEKELEELLNNILKKAKLYDQEEDATDNHSNKESSNSENCNEDESDDSDVDTTPSYPVSNQLPHVRFNSATVVVNDTLFIFGGVWEYGEKDYSIDSFYSIDLNKADGVTVYWENMNVIEKAKQQDGSESSEEEEEEDDDDDDEEEPVDKKLIAEEDDEEVEDEIEEVDQDEIPDPRPWLPHPKAFETLRSFYIRTGADFLQWAISNNKDAKGKHLKKKAFDLCEDRWWERRDQIRLEEDKLEELGAVEGIVERDNTKMSKRR</sequence>
<dbReference type="OrthoDB" id="4447at2759"/>
<dbReference type="GeneID" id="59238206"/>
<accession>A0A7H9B7E6</accession>
<protein>
    <recommendedName>
        <fullName evidence="2">DUF4110 domain-containing protein</fullName>
    </recommendedName>
</protein>
<dbReference type="Pfam" id="PF13422">
    <property type="entry name" value="DUF4110"/>
    <property type="match status" value="1"/>
</dbReference>
<dbReference type="KEGG" id="zmk:HG535_0G03060"/>
<evidence type="ECO:0000259" key="2">
    <source>
        <dbReference type="Pfam" id="PF13422"/>
    </source>
</evidence>
<evidence type="ECO:0000256" key="1">
    <source>
        <dbReference type="SAM" id="MobiDB-lite"/>
    </source>
</evidence>
<feature type="compositionally biased region" description="Basic and acidic residues" evidence="1">
    <location>
        <begin position="7"/>
        <end position="31"/>
    </location>
</feature>
<dbReference type="Proteomes" id="UP000509704">
    <property type="component" value="Chromosome 7"/>
</dbReference>
<feature type="domain" description="DUF4110" evidence="2">
    <location>
        <begin position="552"/>
        <end position="635"/>
    </location>
</feature>
<evidence type="ECO:0000313" key="4">
    <source>
        <dbReference type="Proteomes" id="UP000509704"/>
    </source>
</evidence>
<dbReference type="InterPro" id="IPR025183">
    <property type="entry name" value="DUF4110"/>
</dbReference>
<dbReference type="PANTHER" id="PTHR46063:SF1">
    <property type="entry name" value="KELCH DOMAIN-CONTAINING PROTEIN 4"/>
    <property type="match status" value="1"/>
</dbReference>
<feature type="compositionally biased region" description="Acidic residues" evidence="1">
    <location>
        <begin position="506"/>
        <end position="524"/>
    </location>
</feature>
<dbReference type="Pfam" id="PF24681">
    <property type="entry name" value="Kelch_KLHDC2_KLHL20_DRC7"/>
    <property type="match status" value="1"/>
</dbReference>
<dbReference type="Gene3D" id="2.120.10.80">
    <property type="entry name" value="Kelch-type beta propeller"/>
    <property type="match status" value="1"/>
</dbReference>
<feature type="region of interest" description="Disordered" evidence="1">
    <location>
        <begin position="499"/>
        <end position="556"/>
    </location>
</feature>
<name>A0A7H9B7E6_ZYGMR</name>
<organism evidence="3 4">
    <name type="scientific">Zygotorulaspora mrakii</name>
    <name type="common">Zygosaccharomyces mrakii</name>
    <dbReference type="NCBI Taxonomy" id="42260"/>
    <lineage>
        <taxon>Eukaryota</taxon>
        <taxon>Fungi</taxon>
        <taxon>Dikarya</taxon>
        <taxon>Ascomycota</taxon>
        <taxon>Saccharomycotina</taxon>
        <taxon>Saccharomycetes</taxon>
        <taxon>Saccharomycetales</taxon>
        <taxon>Saccharomycetaceae</taxon>
        <taxon>Zygotorulaspora</taxon>
    </lineage>
</organism>
<gene>
    <name evidence="3" type="ORF">HG535_0G03060</name>
</gene>
<dbReference type="RefSeq" id="XP_037146148.1">
    <property type="nucleotide sequence ID" value="XM_037290253.1"/>
</dbReference>
<feature type="region of interest" description="Disordered" evidence="1">
    <location>
        <begin position="1"/>
        <end position="43"/>
    </location>
</feature>
<feature type="compositionally biased region" description="Polar residues" evidence="1">
    <location>
        <begin position="430"/>
        <end position="439"/>
    </location>
</feature>
<dbReference type="PANTHER" id="PTHR46063">
    <property type="entry name" value="KELCH DOMAIN-CONTAINING PROTEIN"/>
    <property type="match status" value="1"/>
</dbReference>
<evidence type="ECO:0000313" key="3">
    <source>
        <dbReference type="EMBL" id="QLG74423.1"/>
    </source>
</evidence>
<feature type="compositionally biased region" description="Acidic residues" evidence="1">
    <location>
        <begin position="418"/>
        <end position="428"/>
    </location>
</feature>
<dbReference type="InterPro" id="IPR052588">
    <property type="entry name" value="Kelch_domain_protein"/>
</dbReference>
<feature type="compositionally biased region" description="Acidic residues" evidence="1">
    <location>
        <begin position="532"/>
        <end position="550"/>
    </location>
</feature>
<dbReference type="SUPFAM" id="SSF117281">
    <property type="entry name" value="Kelch motif"/>
    <property type="match status" value="1"/>
</dbReference>
<proteinExistence type="predicted"/>
<dbReference type="InterPro" id="IPR015915">
    <property type="entry name" value="Kelch-typ_b-propeller"/>
</dbReference>
<dbReference type="AlphaFoldDB" id="A0A7H9B7E6"/>
<reference evidence="3 4" key="1">
    <citation type="submission" date="2020-07" db="EMBL/GenBank/DDBJ databases">
        <title>The yeast mating-type switching endonuclease HO is a domesticated member of an unorthodox homing genetic element family.</title>
        <authorList>
            <person name="Coughlan A.Y."/>
            <person name="Lombardi L."/>
            <person name="Braun-Galleani S."/>
            <person name="Martos A.R."/>
            <person name="Galeote V."/>
            <person name="Bigey F."/>
            <person name="Dequin S."/>
            <person name="Byrne K.P."/>
            <person name="Wolfe K.H."/>
        </authorList>
    </citation>
    <scope>NUCLEOTIDE SEQUENCE [LARGE SCALE GENOMIC DNA]</scope>
    <source>
        <strain evidence="3 4">NRRL Y-6702</strain>
    </source>
</reference>
<keyword evidence="4" id="KW-1185">Reference proteome</keyword>
<feature type="region of interest" description="Disordered" evidence="1">
    <location>
        <begin position="399"/>
        <end position="439"/>
    </location>
</feature>
<dbReference type="EMBL" id="CP058610">
    <property type="protein sequence ID" value="QLG74423.1"/>
    <property type="molecule type" value="Genomic_DNA"/>
</dbReference>